<dbReference type="SUPFAM" id="SSF54106">
    <property type="entry name" value="LysM domain"/>
    <property type="match status" value="2"/>
</dbReference>
<sequence>MKKHLLFILIFFSLTAHVSGQLSFHILHKEKPENPNEINQRLIYFTDEIMSKELPENQILDANFIPVFSDDIYKTRLEKLDEQTPIKLDFKPIVRRYIDAYAIKHREKTGRIIERSELYFPIFEEYLDKYDLPLELKYLAVIESALDPKAKSRSGAVGLWQFMYNASKMFDLKITSYVDERMDPEKSTEAACKYLQYLYRIFGDWQLALAAYNGGPGVVRDAIQQSGGKTNFWEISPYLPRQTQNYVPAFIAVNYIMNYSRQHNIIAGKNNYPYFRISPVTIDHSIYFKSVAKILQLPLESVRELNPTYKMDFIPEGELPAKLVLPIEKVGQFIDHEDEIYAMKKEEKKYLDLQKDLTSTKGKYCVIHQVKAGEYFHKIAMKYGCTIHNIKEWNGMDSQDVYVGQKLKIWVYPSDTLAQKPKRDPLLRKSKFLLYKVQDGDSLQSIANRFKVKSLNDLVDINGMDKSTSVEQGMILKIVQYE</sequence>
<gene>
    <name evidence="3" type="ORF">DLK05_13830</name>
</gene>
<feature type="domain" description="LysM" evidence="2">
    <location>
        <begin position="366"/>
        <end position="409"/>
    </location>
</feature>
<dbReference type="CDD" id="cd00118">
    <property type="entry name" value="LysM"/>
    <property type="match status" value="2"/>
</dbReference>
<dbReference type="GO" id="GO:0000270">
    <property type="term" value="P:peptidoglycan metabolic process"/>
    <property type="evidence" value="ECO:0007669"/>
    <property type="project" value="InterPro"/>
</dbReference>
<reference evidence="3 4" key="1">
    <citation type="submission" date="2018-11" db="EMBL/GenBank/DDBJ databases">
        <title>Parancylomarina longa gen. nov., sp. nov., isolated from sediments of southern Okinawa.</title>
        <authorList>
            <person name="Fu T."/>
        </authorList>
    </citation>
    <scope>NUCLEOTIDE SEQUENCE [LARGE SCALE GENOMIC DNA]</scope>
    <source>
        <strain evidence="3 4">T3-2 S1-C</strain>
    </source>
</reference>
<proteinExistence type="inferred from homology"/>
<dbReference type="GO" id="GO:0008933">
    <property type="term" value="F:peptidoglycan lytic transglycosylase activity"/>
    <property type="evidence" value="ECO:0007669"/>
    <property type="project" value="InterPro"/>
</dbReference>
<protein>
    <submittedName>
        <fullName evidence="3">LysM peptidoglycan-binding domain-containing protein</fullName>
    </submittedName>
</protein>
<dbReference type="InterPro" id="IPR018392">
    <property type="entry name" value="LysM"/>
</dbReference>
<dbReference type="RefSeq" id="WP_127344563.1">
    <property type="nucleotide sequence ID" value="NZ_RJJX01000023.1"/>
</dbReference>
<evidence type="ECO:0000313" key="3">
    <source>
        <dbReference type="EMBL" id="RUT73348.1"/>
    </source>
</evidence>
<comment type="similarity">
    <text evidence="1">Belongs to the transglycosylase Slt family.</text>
</comment>
<dbReference type="SUPFAM" id="SSF53955">
    <property type="entry name" value="Lysozyme-like"/>
    <property type="match status" value="1"/>
</dbReference>
<accession>A0A434AG39</accession>
<dbReference type="Proteomes" id="UP000282985">
    <property type="component" value="Unassembled WGS sequence"/>
</dbReference>
<dbReference type="PANTHER" id="PTHR37423:SF2">
    <property type="entry name" value="MEMBRANE-BOUND LYTIC MUREIN TRANSGLYCOSYLASE C"/>
    <property type="match status" value="1"/>
</dbReference>
<comment type="caution">
    <text evidence="3">The sequence shown here is derived from an EMBL/GenBank/DDBJ whole genome shotgun (WGS) entry which is preliminary data.</text>
</comment>
<evidence type="ECO:0000259" key="2">
    <source>
        <dbReference type="PROSITE" id="PS51782"/>
    </source>
</evidence>
<feature type="domain" description="LysM" evidence="2">
    <location>
        <begin position="433"/>
        <end position="478"/>
    </location>
</feature>
<organism evidence="3 4">
    <name type="scientific">Ancylomarina longa</name>
    <dbReference type="NCBI Taxonomy" id="2487017"/>
    <lineage>
        <taxon>Bacteria</taxon>
        <taxon>Pseudomonadati</taxon>
        <taxon>Bacteroidota</taxon>
        <taxon>Bacteroidia</taxon>
        <taxon>Marinilabiliales</taxon>
        <taxon>Marinifilaceae</taxon>
        <taxon>Ancylomarina</taxon>
    </lineage>
</organism>
<dbReference type="Gene3D" id="3.10.350.10">
    <property type="entry name" value="LysM domain"/>
    <property type="match status" value="2"/>
</dbReference>
<dbReference type="PANTHER" id="PTHR37423">
    <property type="entry name" value="SOLUBLE LYTIC MUREIN TRANSGLYCOSYLASE-RELATED"/>
    <property type="match status" value="1"/>
</dbReference>
<name>A0A434AG39_9BACT</name>
<dbReference type="InterPro" id="IPR008258">
    <property type="entry name" value="Transglycosylase_SLT_dom_1"/>
</dbReference>
<evidence type="ECO:0000256" key="1">
    <source>
        <dbReference type="ARBA" id="ARBA00007734"/>
    </source>
</evidence>
<dbReference type="InterPro" id="IPR000189">
    <property type="entry name" value="Transglyc_AS"/>
</dbReference>
<keyword evidence="4" id="KW-1185">Reference proteome</keyword>
<dbReference type="GO" id="GO:0016020">
    <property type="term" value="C:membrane"/>
    <property type="evidence" value="ECO:0007669"/>
    <property type="project" value="InterPro"/>
</dbReference>
<evidence type="ECO:0000313" key="4">
    <source>
        <dbReference type="Proteomes" id="UP000282985"/>
    </source>
</evidence>
<dbReference type="Gene3D" id="1.10.530.10">
    <property type="match status" value="1"/>
</dbReference>
<dbReference type="EMBL" id="RJJX01000023">
    <property type="protein sequence ID" value="RUT73348.1"/>
    <property type="molecule type" value="Genomic_DNA"/>
</dbReference>
<dbReference type="InterPro" id="IPR036779">
    <property type="entry name" value="LysM_dom_sf"/>
</dbReference>
<dbReference type="AlphaFoldDB" id="A0A434AG39"/>
<dbReference type="OrthoDB" id="9815002at2"/>
<dbReference type="CDD" id="cd16894">
    <property type="entry name" value="MltD-like"/>
    <property type="match status" value="1"/>
</dbReference>
<dbReference type="Pfam" id="PF01476">
    <property type="entry name" value="LysM"/>
    <property type="match status" value="2"/>
</dbReference>
<dbReference type="SMART" id="SM00257">
    <property type="entry name" value="LysM"/>
    <property type="match status" value="2"/>
</dbReference>
<dbReference type="Pfam" id="PF01464">
    <property type="entry name" value="SLT"/>
    <property type="match status" value="1"/>
</dbReference>
<dbReference type="InterPro" id="IPR023346">
    <property type="entry name" value="Lysozyme-like_dom_sf"/>
</dbReference>
<dbReference type="PROSITE" id="PS51782">
    <property type="entry name" value="LYSM"/>
    <property type="match status" value="2"/>
</dbReference>
<dbReference type="PROSITE" id="PS00922">
    <property type="entry name" value="TRANSGLYCOSYLASE"/>
    <property type="match status" value="1"/>
</dbReference>